<dbReference type="Gene3D" id="3.60.15.10">
    <property type="entry name" value="Ribonuclease Z/Hydroxyacylglutathione hydrolase-like"/>
    <property type="match status" value="1"/>
</dbReference>
<reference evidence="2 3" key="1">
    <citation type="submission" date="2022-06" db="EMBL/GenBank/DDBJ databases">
        <title>Isolation of gut microbiota from human fecal samples.</title>
        <authorList>
            <person name="Pamer E.G."/>
            <person name="Barat B."/>
            <person name="Waligurski E."/>
            <person name="Medina S."/>
            <person name="Paddock L."/>
            <person name="Mostad J."/>
        </authorList>
    </citation>
    <scope>NUCLEOTIDE SEQUENCE [LARGE SCALE GENOMIC DNA]</scope>
    <source>
        <strain evidence="2 3">DFI.9.90</strain>
    </source>
</reference>
<dbReference type="PANTHER" id="PTHR42951:SF4">
    <property type="entry name" value="ACYL-COENZYME A THIOESTERASE MBLAC2"/>
    <property type="match status" value="1"/>
</dbReference>
<dbReference type="InterPro" id="IPR001279">
    <property type="entry name" value="Metallo-B-lactamas"/>
</dbReference>
<dbReference type="Proteomes" id="UP001205919">
    <property type="component" value="Unassembled WGS sequence"/>
</dbReference>
<organism evidence="2 3">
    <name type="scientific">Cloacibacillus evryensis</name>
    <dbReference type="NCBI Taxonomy" id="508460"/>
    <lineage>
        <taxon>Bacteria</taxon>
        <taxon>Thermotogati</taxon>
        <taxon>Synergistota</taxon>
        <taxon>Synergistia</taxon>
        <taxon>Synergistales</taxon>
        <taxon>Synergistaceae</taxon>
        <taxon>Cloacibacillus</taxon>
    </lineage>
</organism>
<dbReference type="EMBL" id="JANFYT010000001">
    <property type="protein sequence ID" value="MCQ4812878.1"/>
    <property type="molecule type" value="Genomic_DNA"/>
</dbReference>
<evidence type="ECO:0000313" key="3">
    <source>
        <dbReference type="Proteomes" id="UP001205919"/>
    </source>
</evidence>
<protein>
    <submittedName>
        <fullName evidence="2">MBL fold metallo-hydrolase</fullName>
    </submittedName>
</protein>
<accession>A0AAW5K4S0</accession>
<dbReference type="Pfam" id="PF00753">
    <property type="entry name" value="Lactamase_B"/>
    <property type="match status" value="1"/>
</dbReference>
<dbReference type="InterPro" id="IPR037482">
    <property type="entry name" value="ST1585_MBL-fold"/>
</dbReference>
<name>A0AAW5K4S0_9BACT</name>
<evidence type="ECO:0000259" key="1">
    <source>
        <dbReference type="SMART" id="SM00849"/>
    </source>
</evidence>
<evidence type="ECO:0000313" key="2">
    <source>
        <dbReference type="EMBL" id="MCQ4812878.1"/>
    </source>
</evidence>
<dbReference type="InterPro" id="IPR050855">
    <property type="entry name" value="NDM-1-like"/>
</dbReference>
<dbReference type="CDD" id="cd07726">
    <property type="entry name" value="ST1585-like_MBL-fold"/>
    <property type="match status" value="1"/>
</dbReference>
<gene>
    <name evidence="2" type="ORF">NE630_00400</name>
</gene>
<dbReference type="RefSeq" id="WP_008712000.1">
    <property type="nucleotide sequence ID" value="NZ_CABKQM010000008.1"/>
</dbReference>
<dbReference type="InterPro" id="IPR036866">
    <property type="entry name" value="RibonucZ/Hydroxyglut_hydro"/>
</dbReference>
<dbReference type="AlphaFoldDB" id="A0AAW5K4S0"/>
<keyword evidence="3" id="KW-1185">Reference proteome</keyword>
<comment type="caution">
    <text evidence="2">The sequence shown here is derived from an EMBL/GenBank/DDBJ whole genome shotgun (WGS) entry which is preliminary data.</text>
</comment>
<dbReference type="SMART" id="SM00849">
    <property type="entry name" value="Lactamase_B"/>
    <property type="match status" value="1"/>
</dbReference>
<dbReference type="PANTHER" id="PTHR42951">
    <property type="entry name" value="METALLO-BETA-LACTAMASE DOMAIN-CONTAINING"/>
    <property type="match status" value="1"/>
</dbReference>
<feature type="domain" description="Metallo-beta-lactamase" evidence="1">
    <location>
        <begin position="25"/>
        <end position="220"/>
    </location>
</feature>
<sequence>MAMNEIFPNFYRINLPIPRGGFESFLDGWLIDDAVRGQAILVETGPASAVPELLRQLEAHGKNKIDFLIYTHIHLDHSGGAGQFIACHPETKVLAPEKGRPHLVDPSKLIAGSRTSLGSLCDVYGTPLPLPAENLIEGGIAGLSVIDTPGHAPHHSSYIYELDGLRILFAGEAAGCWFRLDDGGCFMRPATPHKFFYDTAMASLNKLLSLQDIDLVCFPHSGYLKDARAVFEAARNQMALWLEILSSLPEKASPEAAVSALKAQDPMLAKLEKMPEMAGKREEFFIGQSAKGYLGWIERERSAGV</sequence>
<proteinExistence type="predicted"/>
<dbReference type="SUPFAM" id="SSF56281">
    <property type="entry name" value="Metallo-hydrolase/oxidoreductase"/>
    <property type="match status" value="1"/>
</dbReference>